<dbReference type="Pfam" id="PF00420">
    <property type="entry name" value="Oxidored_q2"/>
    <property type="match status" value="1"/>
</dbReference>
<gene>
    <name evidence="12" type="primary">nad4l</name>
</gene>
<feature type="transmembrane region" description="Helical" evidence="11">
    <location>
        <begin position="46"/>
        <end position="71"/>
    </location>
</feature>
<proteinExistence type="inferred from homology"/>
<evidence type="ECO:0000256" key="1">
    <source>
        <dbReference type="ARBA" id="ARBA00004141"/>
    </source>
</evidence>
<keyword evidence="6 11" id="KW-1133">Transmembrane helix</keyword>
<reference evidence="12" key="2">
    <citation type="submission" date="2018-09" db="EMBL/GenBank/DDBJ databases">
        <authorList>
            <person name="James G."/>
        </authorList>
    </citation>
    <scope>NUCLEOTIDE SEQUENCE</scope>
</reference>
<evidence type="ECO:0000256" key="9">
    <source>
        <dbReference type="ARBA" id="ARBA00031586"/>
    </source>
</evidence>
<evidence type="ECO:0000256" key="3">
    <source>
        <dbReference type="ARBA" id="ARBA00016612"/>
    </source>
</evidence>
<dbReference type="AlphaFoldDB" id="A0A3G3FWM9"/>
<keyword evidence="5" id="KW-1278">Translocase</keyword>
<dbReference type="Gene3D" id="1.10.287.3510">
    <property type="match status" value="1"/>
</dbReference>
<protein>
    <recommendedName>
        <fullName evidence="3">NADH-ubiquinone oxidoreductase chain 4L</fullName>
    </recommendedName>
    <alternativeName>
        <fullName evidence="9">NADH dehydrogenase subunit 4L</fullName>
    </alternativeName>
</protein>
<feature type="transmembrane region" description="Helical" evidence="11">
    <location>
        <begin position="21"/>
        <end position="40"/>
    </location>
</feature>
<evidence type="ECO:0000313" key="12">
    <source>
        <dbReference type="EMBL" id="AYQ18941.1"/>
    </source>
</evidence>
<evidence type="ECO:0000256" key="5">
    <source>
        <dbReference type="ARBA" id="ARBA00022967"/>
    </source>
</evidence>
<geneLocation type="mitochondrion" evidence="12"/>
<reference evidence="12" key="1">
    <citation type="journal article" date="2015" name="Mol. Biol. Evol.">
        <title>Soup to Tree: The Phylogeny of Beetles Inferred by Mitochondrial Metagenomics of a Bornean Rainforest Sample.</title>
        <authorList>
            <person name="Crampton-Platt A."/>
            <person name="Timmermans M.J."/>
            <person name="Gimmel M.L."/>
            <person name="Kutty S.N."/>
            <person name="Cockerill T.D."/>
            <person name="Vun Khen C."/>
            <person name="Vogler A.P."/>
        </authorList>
    </citation>
    <scope>NUCLEOTIDE SEQUENCE</scope>
</reference>
<evidence type="ECO:0000256" key="11">
    <source>
        <dbReference type="SAM" id="Phobius"/>
    </source>
</evidence>
<dbReference type="InterPro" id="IPR039428">
    <property type="entry name" value="NUOK/Mnh_C1-like"/>
</dbReference>
<keyword evidence="4 11" id="KW-0812">Transmembrane</keyword>
<keyword evidence="12" id="KW-0496">Mitochondrion</keyword>
<evidence type="ECO:0000256" key="8">
    <source>
        <dbReference type="ARBA" id="ARBA00023136"/>
    </source>
</evidence>
<organism evidence="12">
    <name type="scientific">Discolomatidae sp. 4 ACP-2013</name>
    <dbReference type="NCBI Taxonomy" id="1434487"/>
    <lineage>
        <taxon>Eukaryota</taxon>
        <taxon>Metazoa</taxon>
        <taxon>Ecdysozoa</taxon>
        <taxon>Arthropoda</taxon>
        <taxon>Hexapoda</taxon>
        <taxon>Insecta</taxon>
        <taxon>Pterygota</taxon>
        <taxon>Neoptera</taxon>
        <taxon>Endopterygota</taxon>
        <taxon>Coleoptera</taxon>
        <taxon>Polyphaga</taxon>
        <taxon>Cucujiformia</taxon>
        <taxon>Coccinelloidea</taxon>
        <taxon>Discolomatidae</taxon>
    </lineage>
</organism>
<accession>A0A3G3FWM9</accession>
<name>A0A3G3FWM9_9CUCU</name>
<dbReference type="EMBL" id="MH836598">
    <property type="protein sequence ID" value="AYQ18941.1"/>
    <property type="molecule type" value="Genomic_DNA"/>
</dbReference>
<sequence length="86" mass="10157">MMLICSMLVFSFNFKHLLMMLLSMELMMLSLFLLLFNFFILNNYEIYFCMIYLCMSVCEGVLGLSILVSMIRSSGNDYMQSMNLLW</sequence>
<dbReference type="GO" id="GO:0008137">
    <property type="term" value="F:NADH dehydrogenase (ubiquinone) activity"/>
    <property type="evidence" value="ECO:0007669"/>
    <property type="project" value="UniProtKB-EC"/>
</dbReference>
<evidence type="ECO:0000256" key="7">
    <source>
        <dbReference type="ARBA" id="ARBA00023027"/>
    </source>
</evidence>
<evidence type="ECO:0000256" key="4">
    <source>
        <dbReference type="ARBA" id="ARBA00022692"/>
    </source>
</evidence>
<dbReference type="GO" id="GO:0016020">
    <property type="term" value="C:membrane"/>
    <property type="evidence" value="ECO:0007669"/>
    <property type="project" value="UniProtKB-SubCell"/>
</dbReference>
<comment type="similarity">
    <text evidence="2">Belongs to the complex I subunit 4L family.</text>
</comment>
<evidence type="ECO:0000256" key="6">
    <source>
        <dbReference type="ARBA" id="ARBA00022989"/>
    </source>
</evidence>
<keyword evidence="8 11" id="KW-0472">Membrane</keyword>
<evidence type="ECO:0000256" key="2">
    <source>
        <dbReference type="ARBA" id="ARBA00010519"/>
    </source>
</evidence>
<comment type="catalytic activity">
    <reaction evidence="10">
        <text>a ubiquinone + NADH + 5 H(+)(in) = a ubiquinol + NAD(+) + 4 H(+)(out)</text>
        <dbReference type="Rhea" id="RHEA:29091"/>
        <dbReference type="Rhea" id="RHEA-COMP:9565"/>
        <dbReference type="Rhea" id="RHEA-COMP:9566"/>
        <dbReference type="ChEBI" id="CHEBI:15378"/>
        <dbReference type="ChEBI" id="CHEBI:16389"/>
        <dbReference type="ChEBI" id="CHEBI:17976"/>
        <dbReference type="ChEBI" id="CHEBI:57540"/>
        <dbReference type="ChEBI" id="CHEBI:57945"/>
        <dbReference type="EC" id="7.1.1.2"/>
    </reaction>
</comment>
<evidence type="ECO:0000256" key="10">
    <source>
        <dbReference type="ARBA" id="ARBA00049551"/>
    </source>
</evidence>
<comment type="subcellular location">
    <subcellularLocation>
        <location evidence="1">Membrane</location>
        <topology evidence="1">Multi-pass membrane protein</topology>
    </subcellularLocation>
</comment>
<keyword evidence="7" id="KW-0520">NAD</keyword>